<name>A0A1A8S338_9TELE</name>
<dbReference type="SUPFAM" id="SSF53098">
    <property type="entry name" value="Ribonuclease H-like"/>
    <property type="match status" value="1"/>
</dbReference>
<dbReference type="InterPro" id="IPR036397">
    <property type="entry name" value="RNaseH_sf"/>
</dbReference>
<feature type="non-terminal residue" evidence="1">
    <location>
        <position position="1"/>
    </location>
</feature>
<evidence type="ECO:0000313" key="1">
    <source>
        <dbReference type="EMBL" id="SBS12845.1"/>
    </source>
</evidence>
<proteinExistence type="predicted"/>
<reference evidence="1" key="2">
    <citation type="submission" date="2016-06" db="EMBL/GenBank/DDBJ databases">
        <title>The genome of a short-lived fish provides insights into sex chromosome evolution and the genetic control of aging.</title>
        <authorList>
            <person name="Reichwald K."/>
            <person name="Felder M."/>
            <person name="Petzold A."/>
            <person name="Koch P."/>
            <person name="Groth M."/>
            <person name="Platzer M."/>
        </authorList>
    </citation>
    <scope>NUCLEOTIDE SEQUENCE</scope>
    <source>
        <tissue evidence="1">Brain</tissue>
    </source>
</reference>
<protein>
    <submittedName>
        <fullName evidence="1">Uncharacterized protein</fullName>
    </submittedName>
</protein>
<sequence length="184" mass="20858">RSLTVKPEKILPNVRFVTGEITTYQGGPQGILAVSCNRNFQTAGRTARAAAQRCPQAEAQIRNAHVFPLVGDVVIRGDHPTNSMFQYGRRKKPRSSLLHRLIQKRRRWRHVYVKDGLDDNLPFWEARDFQKNDGEKLEHADLWTLVSCYMKKLQVVVTRVNSHTGGVGADELGNAEVDELVQAR</sequence>
<reference evidence="1" key="1">
    <citation type="submission" date="2016-05" db="EMBL/GenBank/DDBJ databases">
        <authorList>
            <person name="Lavstsen T."/>
            <person name="Jespersen J.S."/>
        </authorList>
    </citation>
    <scope>NUCLEOTIDE SEQUENCE</scope>
    <source>
        <tissue evidence="1">Brain</tissue>
    </source>
</reference>
<gene>
    <name evidence="1" type="primary">Nfu_g_1_025061</name>
</gene>
<dbReference type="GO" id="GO:0003676">
    <property type="term" value="F:nucleic acid binding"/>
    <property type="evidence" value="ECO:0007669"/>
    <property type="project" value="InterPro"/>
</dbReference>
<organism evidence="1">
    <name type="scientific">Nothobranchius rachovii</name>
    <name type="common">bluefin notho</name>
    <dbReference type="NCBI Taxonomy" id="451742"/>
    <lineage>
        <taxon>Eukaryota</taxon>
        <taxon>Metazoa</taxon>
        <taxon>Chordata</taxon>
        <taxon>Craniata</taxon>
        <taxon>Vertebrata</taxon>
        <taxon>Euteleostomi</taxon>
        <taxon>Actinopterygii</taxon>
        <taxon>Neopterygii</taxon>
        <taxon>Teleostei</taxon>
        <taxon>Neoteleostei</taxon>
        <taxon>Acanthomorphata</taxon>
        <taxon>Ovalentaria</taxon>
        <taxon>Atherinomorphae</taxon>
        <taxon>Cyprinodontiformes</taxon>
        <taxon>Nothobranchiidae</taxon>
        <taxon>Nothobranchius</taxon>
    </lineage>
</organism>
<dbReference type="EMBL" id="HAEH01021762">
    <property type="protein sequence ID" value="SBS12845.1"/>
    <property type="molecule type" value="Transcribed_RNA"/>
</dbReference>
<dbReference type="InterPro" id="IPR012337">
    <property type="entry name" value="RNaseH-like_sf"/>
</dbReference>
<dbReference type="AlphaFoldDB" id="A0A1A8S338"/>
<dbReference type="Gene3D" id="3.30.420.10">
    <property type="entry name" value="Ribonuclease H-like superfamily/Ribonuclease H"/>
    <property type="match status" value="1"/>
</dbReference>
<accession>A0A1A8S338</accession>
<feature type="non-terminal residue" evidence="1">
    <location>
        <position position="184"/>
    </location>
</feature>